<evidence type="ECO:0000313" key="14">
    <source>
        <dbReference type="Proteomes" id="UP000190648"/>
    </source>
</evidence>
<evidence type="ECO:0000256" key="8">
    <source>
        <dbReference type="ARBA" id="ARBA00023136"/>
    </source>
</evidence>
<keyword evidence="8 12" id="KW-0472">Membrane</keyword>
<dbReference type="InterPro" id="IPR001873">
    <property type="entry name" value="ENaC"/>
</dbReference>
<keyword evidence="9 11" id="KW-0739">Sodium transport</keyword>
<dbReference type="OrthoDB" id="6021021at2759"/>
<comment type="similarity">
    <text evidence="11">Belongs to the amiloride-sensitive sodium channel (TC 1.A.6) family.</text>
</comment>
<reference evidence="13 14" key="1">
    <citation type="submission" date="2016-02" db="EMBL/GenBank/DDBJ databases">
        <title>Band-tailed pigeon sequencing and assembly.</title>
        <authorList>
            <person name="Soares A.E."/>
            <person name="Novak B.J."/>
            <person name="Rice E.S."/>
            <person name="O'Connell B."/>
            <person name="Chang D."/>
            <person name="Weber S."/>
            <person name="Shapiro B."/>
        </authorList>
    </citation>
    <scope>NUCLEOTIDE SEQUENCE [LARGE SCALE GENOMIC DNA]</scope>
    <source>
        <strain evidence="13">BTP2013</strain>
        <tissue evidence="13">Blood</tissue>
    </source>
</reference>
<evidence type="ECO:0000256" key="4">
    <source>
        <dbReference type="ARBA" id="ARBA00022692"/>
    </source>
</evidence>
<dbReference type="Proteomes" id="UP000190648">
    <property type="component" value="Unassembled WGS sequence"/>
</dbReference>
<keyword evidence="4 11" id="KW-0812">Transmembrane</keyword>
<dbReference type="STRING" id="372326.A0A1V4K654"/>
<keyword evidence="6" id="KW-0915">Sodium</keyword>
<evidence type="ECO:0000256" key="7">
    <source>
        <dbReference type="ARBA" id="ARBA00023065"/>
    </source>
</evidence>
<evidence type="ECO:0000313" key="13">
    <source>
        <dbReference type="EMBL" id="OPJ79949.1"/>
    </source>
</evidence>
<comment type="subcellular location">
    <subcellularLocation>
        <location evidence="1">Membrane</location>
        <topology evidence="1">Multi-pass membrane protein</topology>
    </subcellularLocation>
</comment>
<evidence type="ECO:0000256" key="2">
    <source>
        <dbReference type="ARBA" id="ARBA00022448"/>
    </source>
</evidence>
<keyword evidence="2 11" id="KW-0813">Transport</keyword>
<feature type="transmembrane region" description="Helical" evidence="12">
    <location>
        <begin position="49"/>
        <end position="67"/>
    </location>
</feature>
<evidence type="ECO:0000256" key="3">
    <source>
        <dbReference type="ARBA" id="ARBA00022461"/>
    </source>
</evidence>
<organism evidence="13 14">
    <name type="scientific">Patagioenas fasciata monilis</name>
    <dbReference type="NCBI Taxonomy" id="372326"/>
    <lineage>
        <taxon>Eukaryota</taxon>
        <taxon>Metazoa</taxon>
        <taxon>Chordata</taxon>
        <taxon>Craniata</taxon>
        <taxon>Vertebrata</taxon>
        <taxon>Euteleostomi</taxon>
        <taxon>Archelosauria</taxon>
        <taxon>Archosauria</taxon>
        <taxon>Dinosauria</taxon>
        <taxon>Saurischia</taxon>
        <taxon>Theropoda</taxon>
        <taxon>Coelurosauria</taxon>
        <taxon>Aves</taxon>
        <taxon>Neognathae</taxon>
        <taxon>Neoaves</taxon>
        <taxon>Columbimorphae</taxon>
        <taxon>Columbiformes</taxon>
        <taxon>Columbidae</taxon>
        <taxon>Patagioenas</taxon>
    </lineage>
</organism>
<dbReference type="PANTHER" id="PTHR11690">
    <property type="entry name" value="AMILORIDE-SENSITIVE SODIUM CHANNEL-RELATED"/>
    <property type="match status" value="1"/>
</dbReference>
<dbReference type="PRINTS" id="PR01078">
    <property type="entry name" value="AMINACHANNEL"/>
</dbReference>
<evidence type="ECO:0000256" key="6">
    <source>
        <dbReference type="ARBA" id="ARBA00023053"/>
    </source>
</evidence>
<dbReference type="PANTHER" id="PTHR11690:SF222">
    <property type="entry name" value="AMILORIDE-SENSITIVE SODIUM CHANNEL SUBUNIT GAMMA"/>
    <property type="match status" value="1"/>
</dbReference>
<evidence type="ECO:0000256" key="1">
    <source>
        <dbReference type="ARBA" id="ARBA00004141"/>
    </source>
</evidence>
<evidence type="ECO:0000256" key="11">
    <source>
        <dbReference type="RuleBase" id="RU000679"/>
    </source>
</evidence>
<name>A0A1V4K654_PATFA</name>
<dbReference type="Gene3D" id="1.10.3590.10">
    <property type="entry name" value="acid-sensing ion channel 1 domain"/>
    <property type="match status" value="1"/>
</dbReference>
<comment type="caution">
    <text evidence="13">The sequence shown here is derived from an EMBL/GenBank/DDBJ whole genome shotgun (WGS) entry which is preliminary data.</text>
</comment>
<keyword evidence="7 11" id="KW-0406">Ion transport</keyword>
<sequence length="214" mass="24708">MEDCSSGHLGRDALALQRHPYSLEEFASRSTLHGMRHIFRYRHFTARNLLWLLAFLGSLVLLIHSYAKCVSFYFQYPHNTQLEEETTRNKTFPAVTLCNLNPARYSQLSAHDLYWAGEMLGLLDGAGQPLVRESMERSRLEALLGRLVRNEKEKSRPFNLDEFYSRVGHQLDMGQMLVRCTFSGEECNSSDFQTVSAQWQDILQGREGWARPLC</sequence>
<accession>A0A1V4K654</accession>
<gene>
    <name evidence="13" type="ORF">AV530_002377</name>
</gene>
<proteinExistence type="inferred from homology"/>
<dbReference type="GO" id="GO:0015280">
    <property type="term" value="F:ligand-gated sodium channel activity"/>
    <property type="evidence" value="ECO:0007669"/>
    <property type="project" value="TreeGrafter"/>
</dbReference>
<dbReference type="EMBL" id="LSYS01004331">
    <property type="protein sequence ID" value="OPJ79949.1"/>
    <property type="molecule type" value="Genomic_DNA"/>
</dbReference>
<keyword evidence="3 11" id="KW-0894">Sodium channel</keyword>
<dbReference type="GO" id="GO:0005886">
    <property type="term" value="C:plasma membrane"/>
    <property type="evidence" value="ECO:0007669"/>
    <property type="project" value="TreeGrafter"/>
</dbReference>
<keyword evidence="10 11" id="KW-0407">Ion channel</keyword>
<evidence type="ECO:0000256" key="10">
    <source>
        <dbReference type="ARBA" id="ARBA00023303"/>
    </source>
</evidence>
<keyword evidence="5 12" id="KW-1133">Transmembrane helix</keyword>
<evidence type="ECO:0000256" key="12">
    <source>
        <dbReference type="SAM" id="Phobius"/>
    </source>
</evidence>
<protein>
    <submittedName>
        <fullName evidence="13">Acid-sensing ion channel 1-like</fullName>
    </submittedName>
</protein>
<keyword evidence="14" id="KW-1185">Reference proteome</keyword>
<dbReference type="Pfam" id="PF00858">
    <property type="entry name" value="ASC"/>
    <property type="match status" value="1"/>
</dbReference>
<evidence type="ECO:0000256" key="5">
    <source>
        <dbReference type="ARBA" id="ARBA00022989"/>
    </source>
</evidence>
<evidence type="ECO:0000256" key="9">
    <source>
        <dbReference type="ARBA" id="ARBA00023201"/>
    </source>
</evidence>
<dbReference type="AlphaFoldDB" id="A0A1V4K654"/>